<keyword evidence="1" id="KW-0175">Coiled coil</keyword>
<keyword evidence="3" id="KW-1185">Reference proteome</keyword>
<evidence type="ECO:0000256" key="1">
    <source>
        <dbReference type="SAM" id="Coils"/>
    </source>
</evidence>
<dbReference type="EMBL" id="MLBF01000073">
    <property type="protein sequence ID" value="OLN26635.1"/>
    <property type="molecule type" value="Genomic_DNA"/>
</dbReference>
<gene>
    <name evidence="2" type="ORF">DSOL_4917</name>
</gene>
<dbReference type="AlphaFoldDB" id="A0A1Q8QH36"/>
<reference evidence="2 3" key="1">
    <citation type="submission" date="2016-09" db="EMBL/GenBank/DDBJ databases">
        <title>Complete genome of Desulfosporosinus sp. OL.</title>
        <authorList>
            <person name="Mardanov A."/>
            <person name="Beletsky A."/>
            <person name="Panova A."/>
            <person name="Karnachuk O."/>
            <person name="Ravin N."/>
        </authorList>
    </citation>
    <scope>NUCLEOTIDE SEQUENCE [LARGE SCALE GENOMIC DNA]</scope>
    <source>
        <strain evidence="2 3">OL</strain>
    </source>
</reference>
<organism evidence="2 3">
    <name type="scientific">Desulfosporosinus metallidurans</name>
    <dbReference type="NCBI Taxonomy" id="1888891"/>
    <lineage>
        <taxon>Bacteria</taxon>
        <taxon>Bacillati</taxon>
        <taxon>Bacillota</taxon>
        <taxon>Clostridia</taxon>
        <taxon>Eubacteriales</taxon>
        <taxon>Desulfitobacteriaceae</taxon>
        <taxon>Desulfosporosinus</taxon>
    </lineage>
</organism>
<name>A0A1Q8QH36_9FIRM</name>
<evidence type="ECO:0000313" key="3">
    <source>
        <dbReference type="Proteomes" id="UP000186102"/>
    </source>
</evidence>
<protein>
    <submittedName>
        <fullName evidence="2">Mobile element protein</fullName>
    </submittedName>
</protein>
<feature type="coiled-coil region" evidence="1">
    <location>
        <begin position="40"/>
        <end position="67"/>
    </location>
</feature>
<proteinExistence type="predicted"/>
<evidence type="ECO:0000313" key="2">
    <source>
        <dbReference type="EMBL" id="OLN26635.1"/>
    </source>
</evidence>
<dbReference type="STRING" id="1888891.DSOL_4917"/>
<accession>A0A1Q8QH36</accession>
<sequence>MYQHQNLRERIETLRKQQQGLPSRKHIKNEMTDSSKDVLLAAKNKRIKVLEDEIRHLKDQLMRLGGELYDSL</sequence>
<comment type="caution">
    <text evidence="2">The sequence shown here is derived from an EMBL/GenBank/DDBJ whole genome shotgun (WGS) entry which is preliminary data.</text>
</comment>
<dbReference type="Proteomes" id="UP000186102">
    <property type="component" value="Unassembled WGS sequence"/>
</dbReference>